<dbReference type="Proteomes" id="UP000267606">
    <property type="component" value="Unassembled WGS sequence"/>
</dbReference>
<dbReference type="WBParaSite" id="OFLC_0001125701-mRNA-1">
    <property type="protein sequence ID" value="OFLC_0001125701-mRNA-1"/>
    <property type="gene ID" value="OFLC_0001125701"/>
</dbReference>
<accession>A0A183HUU5</accession>
<sequence length="48" mass="5043">MLVAPMEDIGAEVVEPAVTVRELCSVPVEQTAPVAAVPETFQPADAYT</sequence>
<gene>
    <name evidence="1" type="ORF">OFLC_LOCUS11258</name>
</gene>
<dbReference type="EMBL" id="UZAJ01016050">
    <property type="protein sequence ID" value="VDO75172.1"/>
    <property type="molecule type" value="Genomic_DNA"/>
</dbReference>
<dbReference type="AlphaFoldDB" id="A0A183HUU5"/>
<proteinExistence type="predicted"/>
<reference evidence="3" key="1">
    <citation type="submission" date="2016-06" db="UniProtKB">
        <authorList>
            <consortium name="WormBaseParasite"/>
        </authorList>
    </citation>
    <scope>IDENTIFICATION</scope>
</reference>
<evidence type="ECO:0000313" key="1">
    <source>
        <dbReference type="EMBL" id="VDO75172.1"/>
    </source>
</evidence>
<evidence type="ECO:0000313" key="3">
    <source>
        <dbReference type="WBParaSite" id="OFLC_0001125701-mRNA-1"/>
    </source>
</evidence>
<evidence type="ECO:0000313" key="2">
    <source>
        <dbReference type="Proteomes" id="UP000267606"/>
    </source>
</evidence>
<keyword evidence="2" id="KW-1185">Reference proteome</keyword>
<reference evidence="1 2" key="2">
    <citation type="submission" date="2018-11" db="EMBL/GenBank/DDBJ databases">
        <authorList>
            <consortium name="Pathogen Informatics"/>
        </authorList>
    </citation>
    <scope>NUCLEOTIDE SEQUENCE [LARGE SCALE GENOMIC DNA]</scope>
</reference>
<protein>
    <submittedName>
        <fullName evidence="3">Dus domain-containing protein</fullName>
    </submittedName>
</protein>
<organism evidence="3">
    <name type="scientific">Onchocerca flexuosa</name>
    <dbReference type="NCBI Taxonomy" id="387005"/>
    <lineage>
        <taxon>Eukaryota</taxon>
        <taxon>Metazoa</taxon>
        <taxon>Ecdysozoa</taxon>
        <taxon>Nematoda</taxon>
        <taxon>Chromadorea</taxon>
        <taxon>Rhabditida</taxon>
        <taxon>Spirurina</taxon>
        <taxon>Spiruromorpha</taxon>
        <taxon>Filarioidea</taxon>
        <taxon>Onchocercidae</taxon>
        <taxon>Onchocerca</taxon>
    </lineage>
</organism>
<name>A0A183HUU5_9BILA</name>